<proteinExistence type="predicted"/>
<dbReference type="Proteomes" id="UP000018198">
    <property type="component" value="Unassembled WGS sequence"/>
</dbReference>
<evidence type="ECO:0000313" key="1">
    <source>
        <dbReference type="EMBL" id="CCQ62950.1"/>
    </source>
</evidence>
<evidence type="ECO:0000313" key="2">
    <source>
        <dbReference type="Proteomes" id="UP000018198"/>
    </source>
</evidence>
<dbReference type="SUPFAM" id="SSF53146">
    <property type="entry name" value="Nitrogenase accessory factor-like"/>
    <property type="match status" value="1"/>
</dbReference>
<comment type="caution">
    <text evidence="1">The sequence shown here is derived from an EMBL/GenBank/DDBJ whole genome shotgun (WGS) entry which is preliminary data.</text>
</comment>
<gene>
    <name evidence="1" type="ORF">CWATWH0401_4388</name>
</gene>
<dbReference type="AlphaFoldDB" id="T2JCJ8"/>
<accession>T2JCJ8</accession>
<organism evidence="1 2">
    <name type="scientific">Crocosphaera watsonii WH 0401</name>
    <dbReference type="NCBI Taxonomy" id="555881"/>
    <lineage>
        <taxon>Bacteria</taxon>
        <taxon>Bacillati</taxon>
        <taxon>Cyanobacteriota</taxon>
        <taxon>Cyanophyceae</taxon>
        <taxon>Oscillatoriophycideae</taxon>
        <taxon>Chroococcales</taxon>
        <taxon>Aphanothecaceae</taxon>
        <taxon>Crocosphaera</taxon>
    </lineage>
</organism>
<name>T2JCJ8_CROWT</name>
<reference evidence="1 2" key="2">
    <citation type="submission" date="2013-09" db="EMBL/GenBank/DDBJ databases">
        <title>Whole genome comparison of six Crocosphaera watsonii strains with differing phenotypes.</title>
        <authorList>
            <person name="Bench S.R."/>
            <person name="Heller P."/>
            <person name="Frank I."/>
            <person name="Arciniega M."/>
            <person name="Shilova I.N."/>
            <person name="Zehr J.P."/>
        </authorList>
    </citation>
    <scope>NUCLEOTIDE SEQUENCE [LARGE SCALE GENOMIC DNA]</scope>
    <source>
        <strain evidence="1 2">WH 0401</strain>
    </source>
</reference>
<dbReference type="EMBL" id="CAQM01000627">
    <property type="protein sequence ID" value="CCQ62950.1"/>
    <property type="molecule type" value="Genomic_DNA"/>
</dbReference>
<dbReference type="InterPro" id="IPR036105">
    <property type="entry name" value="DiNase_FeMo-co_biosyn_sf"/>
</dbReference>
<reference evidence="1 2" key="1">
    <citation type="submission" date="2013-01" db="EMBL/GenBank/DDBJ databases">
        <authorList>
            <person name="Bench S."/>
        </authorList>
    </citation>
    <scope>NUCLEOTIDE SEQUENCE [LARGE SCALE GENOMIC DNA]</scope>
    <source>
        <strain evidence="1 2">WH 0401</strain>
    </source>
</reference>
<dbReference type="Gene3D" id="3.30.420.130">
    <property type="entry name" value="Dinitrogenase iron-molybdenum cofactor biosynthesis domain"/>
    <property type="match status" value="1"/>
</dbReference>
<sequence>MKFALVSDDFCTITGKTGRARKFLVYEATQDIKPTLVEKIRSPSNSTHISRSPR</sequence>
<protein>
    <submittedName>
        <fullName evidence="1">Nitrogen fixation-related protein</fullName>
    </submittedName>
</protein>